<dbReference type="AlphaFoldDB" id="A0ABD1XUN4"/>
<proteinExistence type="predicted"/>
<dbReference type="Proteomes" id="UP001605036">
    <property type="component" value="Unassembled WGS sequence"/>
</dbReference>
<dbReference type="EMBL" id="JBHFFA010000007">
    <property type="protein sequence ID" value="KAL2612667.1"/>
    <property type="molecule type" value="Genomic_DNA"/>
</dbReference>
<evidence type="ECO:0000313" key="1">
    <source>
        <dbReference type="EMBL" id="KAL2612667.1"/>
    </source>
</evidence>
<keyword evidence="2" id="KW-1185">Reference proteome</keyword>
<evidence type="ECO:0000313" key="2">
    <source>
        <dbReference type="Proteomes" id="UP001605036"/>
    </source>
</evidence>
<reference evidence="1 2" key="1">
    <citation type="submission" date="2024-09" db="EMBL/GenBank/DDBJ databases">
        <title>Chromosome-scale assembly of Riccia fluitans.</title>
        <authorList>
            <person name="Paukszto L."/>
            <person name="Sawicki J."/>
            <person name="Karawczyk K."/>
            <person name="Piernik-Szablinska J."/>
            <person name="Szczecinska M."/>
            <person name="Mazdziarz M."/>
        </authorList>
    </citation>
    <scope>NUCLEOTIDE SEQUENCE [LARGE SCALE GENOMIC DNA]</scope>
    <source>
        <strain evidence="1">Rf_01</strain>
        <tissue evidence="1">Aerial parts of the thallus</tissue>
    </source>
</reference>
<gene>
    <name evidence="1" type="ORF">R1flu_024359</name>
</gene>
<name>A0ABD1XUN4_9MARC</name>
<protein>
    <submittedName>
        <fullName evidence="1">Uncharacterized protein</fullName>
    </submittedName>
</protein>
<sequence length="298" mass="33285">MNFSTWSVSVTFSDSFDEGANGIIVRNGHKLPKRIDVGSSVKPKLLEVVSAGVFPQDMFHADPVTELLPSSGTTGGVSKLFPVTEEDKNLRFLIWSMSRPVLNKYLPGLEQGKCTFFYFALPGWKTKGGVLRQSAVTSFVLSRNFRQRPFDPTYRLTSPDEVILSQNHEESTYCHLLCALLQREEVLRLGDIYASGLVRAIQNLIDWWPEICEDVAKGTLSESKVHNSTAVREAVPPYLRADPELAEFIRQECSKKSWGGIIRRLWPNCKVVDTLGRDVLGLELVVSLEQLPAVATGE</sequence>
<organism evidence="1 2">
    <name type="scientific">Riccia fluitans</name>
    <dbReference type="NCBI Taxonomy" id="41844"/>
    <lineage>
        <taxon>Eukaryota</taxon>
        <taxon>Viridiplantae</taxon>
        <taxon>Streptophyta</taxon>
        <taxon>Embryophyta</taxon>
        <taxon>Marchantiophyta</taxon>
        <taxon>Marchantiopsida</taxon>
        <taxon>Marchantiidae</taxon>
        <taxon>Marchantiales</taxon>
        <taxon>Ricciaceae</taxon>
        <taxon>Riccia</taxon>
    </lineage>
</organism>
<accession>A0ABD1XUN4</accession>
<dbReference type="InterPro" id="IPR004993">
    <property type="entry name" value="GH3"/>
</dbReference>
<comment type="caution">
    <text evidence="1">The sequence shown here is derived from an EMBL/GenBank/DDBJ whole genome shotgun (WGS) entry which is preliminary data.</text>
</comment>
<dbReference type="Pfam" id="PF03321">
    <property type="entry name" value="GH3"/>
    <property type="match status" value="1"/>
</dbReference>
<dbReference type="PANTHER" id="PTHR31901">
    <property type="entry name" value="GH3 DOMAIN-CONTAINING PROTEIN"/>
    <property type="match status" value="1"/>
</dbReference>
<dbReference type="PANTHER" id="PTHR31901:SF9">
    <property type="entry name" value="GH3 DOMAIN-CONTAINING PROTEIN"/>
    <property type="match status" value="1"/>
</dbReference>